<organism evidence="3 4">
    <name type="scientific">Heyndrickxia vini</name>
    <dbReference type="NCBI Taxonomy" id="1476025"/>
    <lineage>
        <taxon>Bacteria</taxon>
        <taxon>Bacillati</taxon>
        <taxon>Bacillota</taxon>
        <taxon>Bacilli</taxon>
        <taxon>Bacillales</taxon>
        <taxon>Bacillaceae</taxon>
        <taxon>Heyndrickxia</taxon>
    </lineage>
</organism>
<name>A0ABX7E380_9BACI</name>
<feature type="domain" description="Lipid/polyisoprenoid-binding YceI-like" evidence="2">
    <location>
        <begin position="5"/>
        <end position="175"/>
    </location>
</feature>
<dbReference type="PANTHER" id="PTHR34406:SF1">
    <property type="entry name" value="PROTEIN YCEI"/>
    <property type="match status" value="1"/>
</dbReference>
<keyword evidence="4" id="KW-1185">Reference proteome</keyword>
<dbReference type="RefSeq" id="WP_202778682.1">
    <property type="nucleotide sequence ID" value="NZ_CP065425.1"/>
</dbReference>
<dbReference type="Pfam" id="PF04264">
    <property type="entry name" value="YceI"/>
    <property type="match status" value="1"/>
</dbReference>
<comment type="similarity">
    <text evidence="1">Belongs to the UPF0312 family.</text>
</comment>
<dbReference type="Proteomes" id="UP000595691">
    <property type="component" value="Chromosome"/>
</dbReference>
<reference evidence="3 4" key="1">
    <citation type="submission" date="2020-11" db="EMBL/GenBank/DDBJ databases">
        <title>Taxonomic evaluation of the Bacillus sporothermodurans group of bacteria based on whole genome sequences.</title>
        <authorList>
            <person name="Fiedler G."/>
            <person name="Herbstmann A.-D."/>
            <person name="Doll E."/>
            <person name="Wenning M."/>
            <person name="Brinks E."/>
            <person name="Kabisch J."/>
            <person name="Breitenwieser F."/>
            <person name="Lappann M."/>
            <person name="Boehnlein C."/>
            <person name="Franz C."/>
        </authorList>
    </citation>
    <scope>NUCLEOTIDE SEQUENCE [LARGE SCALE GENOMIC DNA]</scope>
    <source>
        <strain evidence="3 4">JCM 19841</strain>
    </source>
</reference>
<dbReference type="EMBL" id="CP065425">
    <property type="protein sequence ID" value="QQZ09715.1"/>
    <property type="molecule type" value="Genomic_DNA"/>
</dbReference>
<dbReference type="Gene3D" id="2.40.128.110">
    <property type="entry name" value="Lipid/polyisoprenoid-binding, YceI-like"/>
    <property type="match status" value="1"/>
</dbReference>
<accession>A0ABX7E380</accession>
<dbReference type="PANTHER" id="PTHR34406">
    <property type="entry name" value="PROTEIN YCEI"/>
    <property type="match status" value="1"/>
</dbReference>
<evidence type="ECO:0000313" key="3">
    <source>
        <dbReference type="EMBL" id="QQZ09715.1"/>
    </source>
</evidence>
<gene>
    <name evidence="3" type="ORF">I5776_01660</name>
</gene>
<dbReference type="SMART" id="SM00867">
    <property type="entry name" value="YceI"/>
    <property type="match status" value="1"/>
</dbReference>
<protein>
    <submittedName>
        <fullName evidence="3">Polyisoprenoid-binding protein</fullName>
    </submittedName>
</protein>
<evidence type="ECO:0000259" key="2">
    <source>
        <dbReference type="SMART" id="SM00867"/>
    </source>
</evidence>
<dbReference type="InterPro" id="IPR007372">
    <property type="entry name" value="Lipid/polyisoprenoid-bd_YceI"/>
</dbReference>
<sequence length="178" mass="19457">MTISKWTVDAAHSSIDFSVKHMMVSKVKGAFQQFNASVEADPTDLTTANIDFNIDVASIDTRNNDRDNHLRSADFFDVENYPTMTFKSTNITKTDDDEYKVTGDVTLHGVTRSETFSVTFEGLAKDPMSGAEKIGFSASGKLKRSDYGLTWNAALETGGVLVGDEIKVAIEIEAAKEA</sequence>
<dbReference type="SUPFAM" id="SSF101874">
    <property type="entry name" value="YceI-like"/>
    <property type="match status" value="1"/>
</dbReference>
<evidence type="ECO:0000313" key="4">
    <source>
        <dbReference type="Proteomes" id="UP000595691"/>
    </source>
</evidence>
<evidence type="ECO:0000256" key="1">
    <source>
        <dbReference type="ARBA" id="ARBA00008812"/>
    </source>
</evidence>
<dbReference type="InterPro" id="IPR036761">
    <property type="entry name" value="TTHA0802/YceI-like_sf"/>
</dbReference>
<proteinExistence type="inferred from homology"/>